<proteinExistence type="predicted"/>
<reference evidence="1 2" key="1">
    <citation type="submission" date="2019-03" db="EMBL/GenBank/DDBJ databases">
        <title>Comparative insights into the high quality Complete genome sequence of highly metal resistant Cupriavidus metallidurans strain BS1 isolated from a gold-copper mine.</title>
        <authorList>
            <person name="Mazhar H.S."/>
            <person name="Rensing C."/>
        </authorList>
    </citation>
    <scope>NUCLEOTIDE SEQUENCE [LARGE SCALE GENOMIC DNA]</scope>
    <source>
        <strain evidence="1 2">BS1</strain>
        <plasmid evidence="1 2">p1</plasmid>
    </source>
</reference>
<gene>
    <name evidence="1" type="ORF">DDF84_032350</name>
</gene>
<dbReference type="AlphaFoldDB" id="A0A482J384"/>
<evidence type="ECO:0000313" key="2">
    <source>
        <dbReference type="Proteomes" id="UP000253772"/>
    </source>
</evidence>
<dbReference type="Proteomes" id="UP000253772">
    <property type="component" value="Plasmid p1"/>
</dbReference>
<dbReference type="EMBL" id="CP037902">
    <property type="protein sequence ID" value="QBP14413.1"/>
    <property type="molecule type" value="Genomic_DNA"/>
</dbReference>
<name>A0A482J384_9BURK</name>
<keyword evidence="1" id="KW-0614">Plasmid</keyword>
<protein>
    <submittedName>
        <fullName evidence="1">Uncharacterized protein</fullName>
    </submittedName>
</protein>
<organism evidence="1 2">
    <name type="scientific">Cupriavidus metallidurans</name>
    <dbReference type="NCBI Taxonomy" id="119219"/>
    <lineage>
        <taxon>Bacteria</taxon>
        <taxon>Pseudomonadati</taxon>
        <taxon>Pseudomonadota</taxon>
        <taxon>Betaproteobacteria</taxon>
        <taxon>Burkholderiales</taxon>
        <taxon>Burkholderiaceae</taxon>
        <taxon>Cupriavidus</taxon>
    </lineage>
</organism>
<geneLocation type="plasmid" evidence="1">
    <name>p1</name>
</geneLocation>
<evidence type="ECO:0000313" key="1">
    <source>
        <dbReference type="EMBL" id="QBP14413.1"/>
    </source>
</evidence>
<accession>A0A482J384</accession>
<sequence>MGVLMKINQQEVKVPVALPENWIAEADTFGGVVITAYDSDKRFQGAVTVSAKARGFDLGITRVYAGEGATRYLGRGWEARLYADAIGALQSVWAD</sequence>